<dbReference type="GO" id="GO:0046872">
    <property type="term" value="F:metal ion binding"/>
    <property type="evidence" value="ECO:0007669"/>
    <property type="project" value="UniProtKB-KW"/>
</dbReference>
<evidence type="ECO:0000256" key="7">
    <source>
        <dbReference type="ARBA" id="ARBA00023004"/>
    </source>
</evidence>
<keyword evidence="7" id="KW-0408">Iron</keyword>
<dbReference type="InterPro" id="IPR011008">
    <property type="entry name" value="Dimeric_a/b-barrel"/>
</dbReference>
<dbReference type="PANTHER" id="PTHR30521:SF4">
    <property type="entry name" value="DEFERROCHELATASE"/>
    <property type="match status" value="1"/>
</dbReference>
<dbReference type="SUPFAM" id="SSF54909">
    <property type="entry name" value="Dimeric alpha+beta barrel"/>
    <property type="match status" value="1"/>
</dbReference>
<comment type="similarity">
    <text evidence="8">Belongs to the DyP-type peroxidase family.</text>
</comment>
<dbReference type="InterPro" id="IPR006314">
    <property type="entry name" value="Dyp_peroxidase"/>
</dbReference>
<organism evidence="11 12">
    <name type="scientific">Candidatus Corynebacterium gallistercoris</name>
    <dbReference type="NCBI Taxonomy" id="2838530"/>
    <lineage>
        <taxon>Bacteria</taxon>
        <taxon>Bacillati</taxon>
        <taxon>Actinomycetota</taxon>
        <taxon>Actinomycetes</taxon>
        <taxon>Mycobacteriales</taxon>
        <taxon>Corynebacteriaceae</taxon>
        <taxon>Corynebacterium</taxon>
    </lineage>
</organism>
<evidence type="ECO:0000313" key="11">
    <source>
        <dbReference type="EMBL" id="HIW95921.1"/>
    </source>
</evidence>
<evidence type="ECO:0000256" key="2">
    <source>
        <dbReference type="ARBA" id="ARBA00022559"/>
    </source>
</evidence>
<keyword evidence="4" id="KW-0479">Metal-binding</keyword>
<evidence type="ECO:0000313" key="12">
    <source>
        <dbReference type="Proteomes" id="UP000824189"/>
    </source>
</evidence>
<accession>A0A9D1S0A6</accession>
<dbReference type="GO" id="GO:0020037">
    <property type="term" value="F:heme binding"/>
    <property type="evidence" value="ECO:0007669"/>
    <property type="project" value="InterPro"/>
</dbReference>
<dbReference type="PROSITE" id="PS51404">
    <property type="entry name" value="DYP_PEROXIDASE"/>
    <property type="match status" value="1"/>
</dbReference>
<keyword evidence="6" id="KW-0560">Oxidoreductase</keyword>
<proteinExistence type="inferred from homology"/>
<dbReference type="PANTHER" id="PTHR30521">
    <property type="entry name" value="DEFERROCHELATASE/PEROXIDASE"/>
    <property type="match status" value="1"/>
</dbReference>
<feature type="non-terminal residue" evidence="11">
    <location>
        <position position="1"/>
    </location>
</feature>
<reference evidence="11" key="1">
    <citation type="journal article" date="2021" name="PeerJ">
        <title>Extensive microbial diversity within the chicken gut microbiome revealed by metagenomics and culture.</title>
        <authorList>
            <person name="Gilroy R."/>
            <person name="Ravi A."/>
            <person name="Getino M."/>
            <person name="Pursley I."/>
            <person name="Horton D.L."/>
            <person name="Alikhan N.F."/>
            <person name="Baker D."/>
            <person name="Gharbi K."/>
            <person name="Hall N."/>
            <person name="Watson M."/>
            <person name="Adriaenssens E.M."/>
            <person name="Foster-Nyarko E."/>
            <person name="Jarju S."/>
            <person name="Secka A."/>
            <person name="Antonio M."/>
            <person name="Oren A."/>
            <person name="Chaudhuri R.R."/>
            <person name="La Ragione R."/>
            <person name="Hildebrand F."/>
            <person name="Pallen M.J."/>
        </authorList>
    </citation>
    <scope>NUCLEOTIDE SEQUENCE</scope>
    <source>
        <strain evidence="11">4376</strain>
    </source>
</reference>
<evidence type="ECO:0000256" key="3">
    <source>
        <dbReference type="ARBA" id="ARBA00022617"/>
    </source>
</evidence>
<dbReference type="EMBL" id="DXFZ01000066">
    <property type="protein sequence ID" value="HIW95921.1"/>
    <property type="molecule type" value="Genomic_DNA"/>
</dbReference>
<keyword evidence="5" id="KW-0732">Signal</keyword>
<sequence length="135" mass="14965">ALDRAGREEVFGRTATEGAPLGAEDEFDEVDLNKTDEFGIPYIDRNSHVGLSAGEGTRMRRRAYNWDGEISAPGNTGLIFICFQDDPDEAFTPLQRRLAAHDRLNRWVTHVGSAVFWVPPGTQPGTYWGKSLLDG</sequence>
<evidence type="ECO:0000256" key="5">
    <source>
        <dbReference type="ARBA" id="ARBA00022729"/>
    </source>
</evidence>
<name>A0A9D1S0A6_9CORY</name>
<dbReference type="Proteomes" id="UP000824189">
    <property type="component" value="Unassembled WGS sequence"/>
</dbReference>
<dbReference type="InterPro" id="IPR048328">
    <property type="entry name" value="Dyp_perox_C"/>
</dbReference>
<gene>
    <name evidence="11" type="ORF">H9867_05480</name>
</gene>
<feature type="domain" description="Dyp-type peroxidase C-terminal" evidence="10">
    <location>
        <begin position="7"/>
        <end position="122"/>
    </location>
</feature>
<evidence type="ECO:0000256" key="6">
    <source>
        <dbReference type="ARBA" id="ARBA00023002"/>
    </source>
</evidence>
<keyword evidence="3" id="KW-0349">Heme</keyword>
<dbReference type="Pfam" id="PF20628">
    <property type="entry name" value="Dyp_perox_C"/>
    <property type="match status" value="1"/>
</dbReference>
<keyword evidence="2 11" id="KW-0575">Peroxidase</keyword>
<evidence type="ECO:0000256" key="1">
    <source>
        <dbReference type="ARBA" id="ARBA00001970"/>
    </source>
</evidence>
<evidence type="ECO:0000256" key="4">
    <source>
        <dbReference type="ARBA" id="ARBA00022723"/>
    </source>
</evidence>
<protein>
    <submittedName>
        <fullName evidence="11">Dyp-type peroxidase</fullName>
    </submittedName>
</protein>
<feature type="region of interest" description="Disordered" evidence="9">
    <location>
        <begin position="1"/>
        <end position="20"/>
    </location>
</feature>
<dbReference type="GO" id="GO:0005829">
    <property type="term" value="C:cytosol"/>
    <property type="evidence" value="ECO:0007669"/>
    <property type="project" value="TreeGrafter"/>
</dbReference>
<reference evidence="11" key="2">
    <citation type="submission" date="2021-04" db="EMBL/GenBank/DDBJ databases">
        <authorList>
            <person name="Gilroy R."/>
        </authorList>
    </citation>
    <scope>NUCLEOTIDE SEQUENCE</scope>
    <source>
        <strain evidence="11">4376</strain>
    </source>
</reference>
<comment type="caution">
    <text evidence="11">The sequence shown here is derived from an EMBL/GenBank/DDBJ whole genome shotgun (WGS) entry which is preliminary data.</text>
</comment>
<comment type="cofactor">
    <cofactor evidence="1">
        <name>heme b</name>
        <dbReference type="ChEBI" id="CHEBI:60344"/>
    </cofactor>
</comment>
<evidence type="ECO:0000256" key="8">
    <source>
        <dbReference type="ARBA" id="ARBA00025737"/>
    </source>
</evidence>
<dbReference type="AlphaFoldDB" id="A0A9D1S0A6"/>
<evidence type="ECO:0000259" key="10">
    <source>
        <dbReference type="Pfam" id="PF20628"/>
    </source>
</evidence>
<feature type="compositionally biased region" description="Basic and acidic residues" evidence="9">
    <location>
        <begin position="1"/>
        <end position="11"/>
    </location>
</feature>
<dbReference type="GO" id="GO:0004601">
    <property type="term" value="F:peroxidase activity"/>
    <property type="evidence" value="ECO:0007669"/>
    <property type="project" value="UniProtKB-KW"/>
</dbReference>
<evidence type="ECO:0000256" key="9">
    <source>
        <dbReference type="SAM" id="MobiDB-lite"/>
    </source>
</evidence>